<evidence type="ECO:0000313" key="1">
    <source>
        <dbReference type="EMBL" id="KAK9885120.1"/>
    </source>
</evidence>
<protein>
    <submittedName>
        <fullName evidence="1">Uncharacterized protein</fullName>
    </submittedName>
</protein>
<organism evidence="1 2">
    <name type="scientific">Henosepilachna vigintioctopunctata</name>
    <dbReference type="NCBI Taxonomy" id="420089"/>
    <lineage>
        <taxon>Eukaryota</taxon>
        <taxon>Metazoa</taxon>
        <taxon>Ecdysozoa</taxon>
        <taxon>Arthropoda</taxon>
        <taxon>Hexapoda</taxon>
        <taxon>Insecta</taxon>
        <taxon>Pterygota</taxon>
        <taxon>Neoptera</taxon>
        <taxon>Endopterygota</taxon>
        <taxon>Coleoptera</taxon>
        <taxon>Polyphaga</taxon>
        <taxon>Cucujiformia</taxon>
        <taxon>Coccinelloidea</taxon>
        <taxon>Coccinellidae</taxon>
        <taxon>Epilachninae</taxon>
        <taxon>Epilachnini</taxon>
        <taxon>Henosepilachna</taxon>
    </lineage>
</organism>
<comment type="caution">
    <text evidence="1">The sequence shown here is derived from an EMBL/GenBank/DDBJ whole genome shotgun (WGS) entry which is preliminary data.</text>
</comment>
<accession>A0AAW1UVJ4</accession>
<dbReference type="EMBL" id="JARQZJ010000094">
    <property type="protein sequence ID" value="KAK9885120.1"/>
    <property type="molecule type" value="Genomic_DNA"/>
</dbReference>
<proteinExistence type="predicted"/>
<evidence type="ECO:0000313" key="2">
    <source>
        <dbReference type="Proteomes" id="UP001431783"/>
    </source>
</evidence>
<reference evidence="1 2" key="1">
    <citation type="submission" date="2023-03" db="EMBL/GenBank/DDBJ databases">
        <title>Genome insight into feeding habits of ladybird beetles.</title>
        <authorList>
            <person name="Li H.-S."/>
            <person name="Huang Y.-H."/>
            <person name="Pang H."/>
        </authorList>
    </citation>
    <scope>NUCLEOTIDE SEQUENCE [LARGE SCALE GENOMIC DNA]</scope>
    <source>
        <strain evidence="1">SYSU_2023b</strain>
        <tissue evidence="1">Whole body</tissue>
    </source>
</reference>
<dbReference type="AlphaFoldDB" id="A0AAW1UVJ4"/>
<keyword evidence="2" id="KW-1185">Reference proteome</keyword>
<sequence length="127" mass="14652">MKSENKIKATWNLIKQCTGDKKRNISIIRELQNEHKNLNPKDILNKVNKFFILQENTSRDIKTAEYISIYHGQLCNSIVLAETEAVEVFNVINTLKNTVSTGLDDVTVRELKFVAQELSLFLVIWQT</sequence>
<gene>
    <name evidence="1" type="ORF">WA026_009344</name>
</gene>
<dbReference type="Proteomes" id="UP001431783">
    <property type="component" value="Unassembled WGS sequence"/>
</dbReference>
<name>A0AAW1UVJ4_9CUCU</name>